<protein>
    <recommendedName>
        <fullName evidence="2">ATPase AAA-type core domain-containing protein</fullName>
    </recommendedName>
</protein>
<accession>A0A6C0I3U6</accession>
<evidence type="ECO:0000313" key="1">
    <source>
        <dbReference type="EMBL" id="QHT87260.1"/>
    </source>
</evidence>
<dbReference type="EMBL" id="MN740085">
    <property type="protein sequence ID" value="QHT87260.1"/>
    <property type="molecule type" value="Genomic_DNA"/>
</dbReference>
<dbReference type="AlphaFoldDB" id="A0A6C0I3U6"/>
<sequence>MKYYETSLDEYTNSVEKYNLHPELQSTFHNYPKRINQFENLIVYGPPGSGKYSQALHLLKRYSPTELKYEKKIVANTEKQKYIYRISDIHYEIDISLLGCNSKILWHEIFFQIVDIICVKPEKIGIILCRNFHMIHTELLEIFYSYIQHFNHSQSPIKIKFVLITEHISFLPMPILNICHKVSIKRPSPEAYKVLSRQRIENQSFIQRISDTGKKITIFGPEGQSSLFDTIDTNGILNIKEIHSLNLVATQNQLPKDIFNIVCDSIIQQINSPQKMEFTKFRDNLYEILTYNLDITDCLWYIIKHFIQSGQLTKDDTSDILADTYPFLKYYNNNYRPIYHLESIMFLMINKINHLV</sequence>
<dbReference type="Gene3D" id="3.40.50.300">
    <property type="entry name" value="P-loop containing nucleotide triphosphate hydrolases"/>
    <property type="match status" value="1"/>
</dbReference>
<organism evidence="1">
    <name type="scientific">viral metagenome</name>
    <dbReference type="NCBI Taxonomy" id="1070528"/>
    <lineage>
        <taxon>unclassified sequences</taxon>
        <taxon>metagenomes</taxon>
        <taxon>organismal metagenomes</taxon>
    </lineage>
</organism>
<dbReference type="SUPFAM" id="SSF52540">
    <property type="entry name" value="P-loop containing nucleoside triphosphate hydrolases"/>
    <property type="match status" value="1"/>
</dbReference>
<dbReference type="InterPro" id="IPR027417">
    <property type="entry name" value="P-loop_NTPase"/>
</dbReference>
<proteinExistence type="predicted"/>
<name>A0A6C0I3U6_9ZZZZ</name>
<evidence type="ECO:0008006" key="2">
    <source>
        <dbReference type="Google" id="ProtNLM"/>
    </source>
</evidence>
<reference evidence="1" key="1">
    <citation type="journal article" date="2020" name="Nature">
        <title>Giant virus diversity and host interactions through global metagenomics.</title>
        <authorList>
            <person name="Schulz F."/>
            <person name="Roux S."/>
            <person name="Paez-Espino D."/>
            <person name="Jungbluth S."/>
            <person name="Walsh D.A."/>
            <person name="Denef V.J."/>
            <person name="McMahon K.D."/>
            <person name="Konstantinidis K.T."/>
            <person name="Eloe-Fadrosh E.A."/>
            <person name="Kyrpides N.C."/>
            <person name="Woyke T."/>
        </authorList>
    </citation>
    <scope>NUCLEOTIDE SEQUENCE</scope>
    <source>
        <strain evidence="1">GVMAG-M-3300023184-190</strain>
    </source>
</reference>